<keyword evidence="1" id="KW-0472">Membrane</keyword>
<keyword evidence="1" id="KW-0812">Transmembrane</keyword>
<reference evidence="2 3" key="1">
    <citation type="submission" date="2018-08" db="EMBL/GenBank/DDBJ databases">
        <title>Lysobacter weifangensis sp. nov., a new member of the family 'Xanthomonadaceae', isolated from soil in a farmland.</title>
        <authorList>
            <person name="Zhao H."/>
        </authorList>
    </citation>
    <scope>NUCLEOTIDE SEQUENCE [LARGE SCALE GENOMIC DNA]</scope>
    <source>
        <strain evidence="2 3">WF-2</strain>
    </source>
</reference>
<proteinExistence type="predicted"/>
<evidence type="ECO:0000256" key="1">
    <source>
        <dbReference type="SAM" id="Phobius"/>
    </source>
</evidence>
<dbReference type="AlphaFoldDB" id="A0A372DKS6"/>
<evidence type="ECO:0008006" key="4">
    <source>
        <dbReference type="Google" id="ProtNLM"/>
    </source>
</evidence>
<sequence length="258" mass="27234">MRQVFSSPRLENVERVAQLLGEAGIQTRITHGRSYRGGRRSNFSYRDAARTEPEPAVWVIRSEDQPAARRILRDAGLLDSTRGETGYTFRSTQPAAGAPGHKSPFRLKLWLLLAVVVAIALALLSQVGPGPVAPGTPPPTAAALPAGVSPTPDALAVAVLAGELPTRADQALCLSVDGHDPAPALLAALPPTPGRVIPLSQCPTTDLPRLSIADYRVHAAGGAGSITLSRARDADAPPVLERYEVSHGARGWRVVELL</sequence>
<dbReference type="EMBL" id="QVPD01000009">
    <property type="protein sequence ID" value="RFP59912.1"/>
    <property type="molecule type" value="Genomic_DNA"/>
</dbReference>
<name>A0A372DKS6_9GAMM</name>
<evidence type="ECO:0000313" key="2">
    <source>
        <dbReference type="EMBL" id="RFP59912.1"/>
    </source>
</evidence>
<keyword evidence="3" id="KW-1185">Reference proteome</keyword>
<comment type="caution">
    <text evidence="2">The sequence shown here is derived from an EMBL/GenBank/DDBJ whole genome shotgun (WGS) entry which is preliminary data.</text>
</comment>
<accession>A0A372DKS6</accession>
<dbReference type="OrthoDB" id="5955962at2"/>
<gene>
    <name evidence="2" type="ORF">D0Y53_09115</name>
</gene>
<keyword evidence="1" id="KW-1133">Transmembrane helix</keyword>
<organism evidence="2 3">
    <name type="scientific">Cognatiluteimonas weifangensis</name>
    <dbReference type="NCBI Taxonomy" id="2303539"/>
    <lineage>
        <taxon>Bacteria</taxon>
        <taxon>Pseudomonadati</taxon>
        <taxon>Pseudomonadota</taxon>
        <taxon>Gammaproteobacteria</taxon>
        <taxon>Lysobacterales</taxon>
        <taxon>Lysobacteraceae</taxon>
        <taxon>Cognatiluteimonas</taxon>
    </lineage>
</organism>
<protein>
    <recommendedName>
        <fullName evidence="4">DUF2007 domain-containing protein</fullName>
    </recommendedName>
</protein>
<dbReference type="Proteomes" id="UP000262917">
    <property type="component" value="Unassembled WGS sequence"/>
</dbReference>
<feature type="transmembrane region" description="Helical" evidence="1">
    <location>
        <begin position="109"/>
        <end position="128"/>
    </location>
</feature>
<dbReference type="RefSeq" id="WP_117202922.1">
    <property type="nucleotide sequence ID" value="NZ_JBHTBK010000016.1"/>
</dbReference>
<evidence type="ECO:0000313" key="3">
    <source>
        <dbReference type="Proteomes" id="UP000262917"/>
    </source>
</evidence>